<keyword evidence="6 9" id="KW-1133">Transmembrane helix</keyword>
<evidence type="ECO:0000313" key="12">
    <source>
        <dbReference type="Proteomes" id="UP001449225"/>
    </source>
</evidence>
<dbReference type="Proteomes" id="UP001449225">
    <property type="component" value="Unassembled WGS sequence"/>
</dbReference>
<evidence type="ECO:0000256" key="6">
    <source>
        <dbReference type="ARBA" id="ARBA00022989"/>
    </source>
</evidence>
<feature type="transmembrane region" description="Helical" evidence="9">
    <location>
        <begin position="117"/>
        <end position="136"/>
    </location>
</feature>
<feature type="transmembrane region" description="Helical" evidence="9">
    <location>
        <begin position="294"/>
        <end position="315"/>
    </location>
</feature>
<keyword evidence="4" id="KW-0050">Antiport</keyword>
<feature type="transmembrane region" description="Helical" evidence="9">
    <location>
        <begin position="243"/>
        <end position="262"/>
    </location>
</feature>
<dbReference type="PANTHER" id="PTHR42751:SF3">
    <property type="entry name" value="SODIUM_GLUTAMATE SYMPORTER"/>
    <property type="match status" value="1"/>
</dbReference>
<feature type="transmembrane region" description="Helical" evidence="9">
    <location>
        <begin position="359"/>
        <end position="381"/>
    </location>
</feature>
<evidence type="ECO:0000313" key="11">
    <source>
        <dbReference type="EMBL" id="MEM5537210.1"/>
    </source>
</evidence>
<feature type="transmembrane region" description="Helical" evidence="9">
    <location>
        <begin position="6"/>
        <end position="26"/>
    </location>
</feature>
<feature type="transmembrane region" description="Helical" evidence="9">
    <location>
        <begin position="31"/>
        <end position="47"/>
    </location>
</feature>
<evidence type="ECO:0000256" key="1">
    <source>
        <dbReference type="ARBA" id="ARBA00004141"/>
    </source>
</evidence>
<keyword evidence="7" id="KW-0406">Ion transport</keyword>
<feature type="transmembrane region" description="Helical" evidence="9">
    <location>
        <begin position="335"/>
        <end position="353"/>
    </location>
</feature>
<dbReference type="Pfam" id="PF00999">
    <property type="entry name" value="Na_H_Exchanger"/>
    <property type="match status" value="1"/>
</dbReference>
<dbReference type="EMBL" id="JBBMRA010000012">
    <property type="protein sequence ID" value="MEM5537210.1"/>
    <property type="molecule type" value="Genomic_DNA"/>
</dbReference>
<dbReference type="Gene3D" id="1.20.1530.20">
    <property type="match status" value="1"/>
</dbReference>
<comment type="similarity">
    <text evidence="2">Belongs to the monovalent cation:proton antiporter 2 (CPA2) transporter (TC 2.A.37) family.</text>
</comment>
<feature type="transmembrane region" description="Helical" evidence="9">
    <location>
        <begin position="188"/>
        <end position="206"/>
    </location>
</feature>
<evidence type="ECO:0000256" key="5">
    <source>
        <dbReference type="ARBA" id="ARBA00022692"/>
    </source>
</evidence>
<feature type="transmembrane region" description="Helical" evidence="9">
    <location>
        <begin position="148"/>
        <end position="168"/>
    </location>
</feature>
<feature type="transmembrane region" description="Helical" evidence="9">
    <location>
        <begin position="87"/>
        <end position="111"/>
    </location>
</feature>
<evidence type="ECO:0000256" key="8">
    <source>
        <dbReference type="ARBA" id="ARBA00023136"/>
    </source>
</evidence>
<feature type="domain" description="Cation/H+ exchanger transmembrane" evidence="10">
    <location>
        <begin position="19"/>
        <end position="371"/>
    </location>
</feature>
<feature type="transmembrane region" description="Helical" evidence="9">
    <location>
        <begin position="218"/>
        <end position="237"/>
    </location>
</feature>
<feature type="transmembrane region" description="Helical" evidence="9">
    <location>
        <begin position="271"/>
        <end position="288"/>
    </location>
</feature>
<comment type="caution">
    <text evidence="11">The sequence shown here is derived from an EMBL/GenBank/DDBJ whole genome shotgun (WGS) entry which is preliminary data.</text>
</comment>
<keyword evidence="12" id="KW-1185">Reference proteome</keyword>
<comment type="subcellular location">
    <subcellularLocation>
        <location evidence="1">Membrane</location>
        <topology evidence="1">Multi-pass membrane protein</topology>
    </subcellularLocation>
</comment>
<evidence type="ECO:0000256" key="3">
    <source>
        <dbReference type="ARBA" id="ARBA00022448"/>
    </source>
</evidence>
<gene>
    <name evidence="11" type="ORF">WNY58_12510</name>
</gene>
<evidence type="ECO:0000259" key="10">
    <source>
        <dbReference type="Pfam" id="PF00999"/>
    </source>
</evidence>
<feature type="transmembrane region" description="Helical" evidence="9">
    <location>
        <begin position="59"/>
        <end position="75"/>
    </location>
</feature>
<evidence type="ECO:0000256" key="7">
    <source>
        <dbReference type="ARBA" id="ARBA00023065"/>
    </source>
</evidence>
<evidence type="ECO:0000256" key="9">
    <source>
        <dbReference type="SAM" id="Phobius"/>
    </source>
</evidence>
<evidence type="ECO:0000256" key="2">
    <source>
        <dbReference type="ARBA" id="ARBA00005551"/>
    </source>
</evidence>
<evidence type="ECO:0000256" key="4">
    <source>
        <dbReference type="ARBA" id="ARBA00022449"/>
    </source>
</evidence>
<accession>A0ABU9TU24</accession>
<protein>
    <submittedName>
        <fullName evidence="11">Cation:proton antiporter</fullName>
    </submittedName>
</protein>
<dbReference type="InterPro" id="IPR038770">
    <property type="entry name" value="Na+/solute_symporter_sf"/>
</dbReference>
<keyword evidence="8 9" id="KW-0472">Membrane</keyword>
<organism evidence="11 12">
    <name type="scientific">Neptuniibacter pectenicola</name>
    <dbReference type="NCBI Taxonomy" id="1806669"/>
    <lineage>
        <taxon>Bacteria</taxon>
        <taxon>Pseudomonadati</taxon>
        <taxon>Pseudomonadota</taxon>
        <taxon>Gammaproteobacteria</taxon>
        <taxon>Oceanospirillales</taxon>
        <taxon>Oceanospirillaceae</taxon>
        <taxon>Neptuniibacter</taxon>
    </lineage>
</organism>
<sequence length="392" mass="42584">MAEQSVVFSFFLIFTGAAIVASLALYTRQPLLVAYIALGACLGPYGLQMVTDTKLLTDISHVGIIFLLFLLGLDMQPSHLIHMLKKATLVAIGSSVLFFIIGYAVGFSFGYTQTECMIIGIALMFSSTIIGIKLLPTTVLHHRHTGELVVGLLLLQDIIAIMMLLFLYSGTGDSSDSETMIKFAKTLVALPLLILGAFVFVKFILLKLIQRFDRFHEYIFLLAIGWCLGLAELANLAGLSAEIGAFVAGVSIATSPIAQYIATSLKPLRDFFLILFFFSIGASFNLALVGLIAIPAVILALLVLSLKPIIFRFLLSHISESPAIGWEVGFRLGQISEFSLLIAYIAAGSMMIGEEASHLIQATAILTFLLSSYVVIFNFPSPIAVSDKLRRD</sequence>
<dbReference type="InterPro" id="IPR006153">
    <property type="entry name" value="Cation/H_exchanger_TM"/>
</dbReference>
<keyword evidence="5 9" id="KW-0812">Transmembrane</keyword>
<proteinExistence type="inferred from homology"/>
<keyword evidence="3" id="KW-0813">Transport</keyword>
<reference evidence="11 12" key="1">
    <citation type="submission" date="2024-03" db="EMBL/GenBank/DDBJ databases">
        <title>Community enrichment and isolation of bacterial strains for fucoidan degradation.</title>
        <authorList>
            <person name="Sichert A."/>
        </authorList>
    </citation>
    <scope>NUCLEOTIDE SEQUENCE [LARGE SCALE GENOMIC DNA]</scope>
    <source>
        <strain evidence="11 12">AS76</strain>
    </source>
</reference>
<dbReference type="PANTHER" id="PTHR42751">
    <property type="entry name" value="SODIUM/HYDROGEN EXCHANGER FAMILY/TRKA DOMAIN PROTEIN"/>
    <property type="match status" value="1"/>
</dbReference>
<dbReference type="RefSeq" id="WP_342854692.1">
    <property type="nucleotide sequence ID" value="NZ_JBBMRA010000012.1"/>
</dbReference>
<name>A0ABU9TU24_9GAMM</name>